<evidence type="ECO:0000313" key="3">
    <source>
        <dbReference type="Proteomes" id="UP000260644"/>
    </source>
</evidence>
<dbReference type="AlphaFoldDB" id="A0A3E1Y317"/>
<organism evidence="2 3">
    <name type="scientific">Chitinophaga silvatica</name>
    <dbReference type="NCBI Taxonomy" id="2282649"/>
    <lineage>
        <taxon>Bacteria</taxon>
        <taxon>Pseudomonadati</taxon>
        <taxon>Bacteroidota</taxon>
        <taxon>Chitinophagia</taxon>
        <taxon>Chitinophagales</taxon>
        <taxon>Chitinophagaceae</taxon>
        <taxon>Chitinophaga</taxon>
    </lineage>
</organism>
<comment type="caution">
    <text evidence="2">The sequence shown here is derived from an EMBL/GenBank/DDBJ whole genome shotgun (WGS) entry which is preliminary data.</text>
</comment>
<keyword evidence="1" id="KW-0732">Signal</keyword>
<evidence type="ECO:0000313" key="2">
    <source>
        <dbReference type="EMBL" id="RFS19100.1"/>
    </source>
</evidence>
<gene>
    <name evidence="2" type="ORF">DVR12_25165</name>
</gene>
<sequence>MRYLKWLILVAVSGAWNLSTQAQVPVVTLGPEFTVPEDGWDKLLQLKNGNTCYLNFNKKNGLTVTVYNSKREIVANDTINTQIWKATDLESTEVDGIFEINGQPVLFLQQLVKNSPILIRLVLDANTGKLLQEDKLGELPTVLHKSVMVSENLASHDFYVEKDPKSDYYAIAAFNGSPIQKTDSLHERISITHYSPSHKEINKGWFYLQDTSYNYFSYINMAVAGKEKVYLATVGFNTKKETAVGEPKVFFSALSPDSATFAHQIIPATTGASNVSGDIQLAEQIGQIRMLLHLPAQQNGNNAGTRVYEFSTATGKLVKHVPVALSELDRNAAEHLNYQEPFKGTPQRWQLNPDGTSTLMLEKLTFFTQGNSQLSKFHTNLGDVGIALLDTSSRESNTLAVSKYQVINGVCEPFQLQRRSKSEWIFRNKIAALNTSTYMSYDFIQIPNASFVLFNDYLQYLDTGGQDRVRKPLKYAIDANFVCYRFYNGKIDKLMLFGNPETTKGYGCMMGAADYNADKKIYATLLISRKGQERKANIAWIQF</sequence>
<name>A0A3E1Y317_9BACT</name>
<dbReference type="EMBL" id="QPMM01000016">
    <property type="protein sequence ID" value="RFS19100.1"/>
    <property type="molecule type" value="Genomic_DNA"/>
</dbReference>
<accession>A0A3E1Y317</accession>
<dbReference type="OrthoDB" id="610057at2"/>
<protein>
    <submittedName>
        <fullName evidence="2">Uncharacterized protein</fullName>
    </submittedName>
</protein>
<feature type="chain" id="PRO_5017771796" evidence="1">
    <location>
        <begin position="23"/>
        <end position="543"/>
    </location>
</feature>
<reference evidence="2 3" key="1">
    <citation type="submission" date="2018-07" db="EMBL/GenBank/DDBJ databases">
        <title>Chitinophaga K2CV101002-2 sp. nov., isolated from a monsoon evergreen broad-leaved forest soil.</title>
        <authorList>
            <person name="Lv Y."/>
        </authorList>
    </citation>
    <scope>NUCLEOTIDE SEQUENCE [LARGE SCALE GENOMIC DNA]</scope>
    <source>
        <strain evidence="2 3">GDMCC 1.1288</strain>
    </source>
</reference>
<feature type="signal peptide" evidence="1">
    <location>
        <begin position="1"/>
        <end position="22"/>
    </location>
</feature>
<evidence type="ECO:0000256" key="1">
    <source>
        <dbReference type="SAM" id="SignalP"/>
    </source>
</evidence>
<keyword evidence="3" id="KW-1185">Reference proteome</keyword>
<dbReference type="RefSeq" id="WP_116978578.1">
    <property type="nucleotide sequence ID" value="NZ_QPMM01000016.1"/>
</dbReference>
<dbReference type="Proteomes" id="UP000260644">
    <property type="component" value="Unassembled WGS sequence"/>
</dbReference>
<proteinExistence type="predicted"/>